<evidence type="ECO:0000313" key="1">
    <source>
        <dbReference type="EMBL" id="EQD58810.1"/>
    </source>
</evidence>
<organism evidence="1">
    <name type="scientific">mine drainage metagenome</name>
    <dbReference type="NCBI Taxonomy" id="410659"/>
    <lineage>
        <taxon>unclassified sequences</taxon>
        <taxon>metagenomes</taxon>
        <taxon>ecological metagenomes</taxon>
    </lineage>
</organism>
<gene>
    <name evidence="1" type="ORF">B1A_10647</name>
</gene>
<accession>T1BY97</accession>
<sequence length="116" mass="12896">MLPSRHAAEAYRKMALFERHHPENFAMLICTNCGRKGKYDIGALVVNPHNPDPFSSLQCTGYFRCKHCNAAGGWDMPPLVGMQIIGLAFMRGSAAEWTDDRVIFGSAPLYDGYEGK</sequence>
<protein>
    <submittedName>
        <fullName evidence="1">Tetratricopeptide TPR_2 repeat protein</fullName>
    </submittedName>
</protein>
<feature type="non-terminal residue" evidence="1">
    <location>
        <position position="116"/>
    </location>
</feature>
<proteinExistence type="predicted"/>
<reference evidence="1" key="1">
    <citation type="submission" date="2013-08" db="EMBL/GenBank/DDBJ databases">
        <authorList>
            <person name="Mendez C."/>
            <person name="Richter M."/>
            <person name="Ferrer M."/>
            <person name="Sanchez J."/>
        </authorList>
    </citation>
    <scope>NUCLEOTIDE SEQUENCE</scope>
</reference>
<comment type="caution">
    <text evidence="1">The sequence shown here is derived from an EMBL/GenBank/DDBJ whole genome shotgun (WGS) entry which is preliminary data.</text>
</comment>
<dbReference type="EMBL" id="AUZX01007590">
    <property type="protein sequence ID" value="EQD58810.1"/>
    <property type="molecule type" value="Genomic_DNA"/>
</dbReference>
<name>T1BY97_9ZZZZ</name>
<dbReference type="AlphaFoldDB" id="T1BY97"/>
<reference evidence="1" key="2">
    <citation type="journal article" date="2014" name="ISME J.">
        <title>Microbial stratification in low pH oxic and suboxic macroscopic growths along an acid mine drainage.</title>
        <authorList>
            <person name="Mendez-Garcia C."/>
            <person name="Mesa V."/>
            <person name="Sprenger R.R."/>
            <person name="Richter M."/>
            <person name="Diez M.S."/>
            <person name="Solano J."/>
            <person name="Bargiela R."/>
            <person name="Golyshina O.V."/>
            <person name="Manteca A."/>
            <person name="Ramos J.L."/>
            <person name="Gallego J.R."/>
            <person name="Llorente I."/>
            <person name="Martins Dos Santos V.A."/>
            <person name="Jensen O.N."/>
            <person name="Pelaez A.I."/>
            <person name="Sanchez J."/>
            <person name="Ferrer M."/>
        </authorList>
    </citation>
    <scope>NUCLEOTIDE SEQUENCE</scope>
</reference>